<dbReference type="InterPro" id="IPR036396">
    <property type="entry name" value="Cyt_P450_sf"/>
</dbReference>
<dbReference type="PROSITE" id="PS00086">
    <property type="entry name" value="CYTOCHROME_P450"/>
    <property type="match status" value="1"/>
</dbReference>
<keyword evidence="3 6" id="KW-0349">Heme</keyword>
<feature type="transmembrane region" description="Helical" evidence="8">
    <location>
        <begin position="141"/>
        <end position="159"/>
    </location>
</feature>
<sequence>MAFHQDFLFDKIATHTFITSVVFGAMIVYAVSSFYIIIHSSKFPGPPIAAVSNVWYAYHWLSGRYPWAVERALRKYGDRVRIAPNELVFVTPQATFDIYISHEKNHELFKKTDFQNRGTDLAADLSWDEKMHEMRDMKNSVYLDVLLGFNLFSTVIQVFKRFPLLDMFQYLFVPFNKLKTFVNIERHTRSKINQRIEMNGHTEHPDFFDFILPAGTPRPTNPREATHLGSVSMQLMFAAFGPMSDWFYATIFFLLEEPICYKHLIEEVRNAFKTYADIVPRSLTSLAYLNACLAESLRVHPSNDSGLPRFSPGALIDGEFIPKGSRVQTSIFALSRSPRYFHDPLHYRPQRWLSSNHPLYEDKFAKDALEHLFSFSLGPRACIGRDMTWMQARLFMAKLLWTFDVIRVPGQQIDLERSLLHYGFLIKPELKVRFVPVRKDETR</sequence>
<organism evidence="9 10">
    <name type="scientific">Mollisia scopiformis</name>
    <name type="common">Conifer needle endophyte fungus</name>
    <name type="synonym">Phialocephala scopiformis</name>
    <dbReference type="NCBI Taxonomy" id="149040"/>
    <lineage>
        <taxon>Eukaryota</taxon>
        <taxon>Fungi</taxon>
        <taxon>Dikarya</taxon>
        <taxon>Ascomycota</taxon>
        <taxon>Pezizomycotina</taxon>
        <taxon>Leotiomycetes</taxon>
        <taxon>Helotiales</taxon>
        <taxon>Mollisiaceae</taxon>
        <taxon>Mollisia</taxon>
    </lineage>
</organism>
<keyword evidence="7" id="KW-0503">Monooxygenase</keyword>
<dbReference type="RefSeq" id="XP_018067467.1">
    <property type="nucleotide sequence ID" value="XM_018220321.1"/>
</dbReference>
<evidence type="ECO:0000256" key="3">
    <source>
        <dbReference type="ARBA" id="ARBA00022617"/>
    </source>
</evidence>
<dbReference type="GO" id="GO:0020037">
    <property type="term" value="F:heme binding"/>
    <property type="evidence" value="ECO:0007669"/>
    <property type="project" value="InterPro"/>
</dbReference>
<dbReference type="SUPFAM" id="SSF48264">
    <property type="entry name" value="Cytochrome P450"/>
    <property type="match status" value="1"/>
</dbReference>
<evidence type="ECO:0000256" key="7">
    <source>
        <dbReference type="RuleBase" id="RU000461"/>
    </source>
</evidence>
<keyword evidence="8" id="KW-0472">Membrane</keyword>
<dbReference type="GO" id="GO:0004497">
    <property type="term" value="F:monooxygenase activity"/>
    <property type="evidence" value="ECO:0007669"/>
    <property type="project" value="UniProtKB-KW"/>
</dbReference>
<accession>A0A194WZR7</accession>
<dbReference type="InterPro" id="IPR017972">
    <property type="entry name" value="Cyt_P450_CS"/>
</dbReference>
<dbReference type="InterPro" id="IPR050121">
    <property type="entry name" value="Cytochrome_P450_monoxygenase"/>
</dbReference>
<dbReference type="GO" id="GO:0005506">
    <property type="term" value="F:iron ion binding"/>
    <property type="evidence" value="ECO:0007669"/>
    <property type="project" value="InterPro"/>
</dbReference>
<dbReference type="EMBL" id="KQ947423">
    <property type="protein sequence ID" value="KUJ13112.1"/>
    <property type="molecule type" value="Genomic_DNA"/>
</dbReference>
<gene>
    <name evidence="9" type="ORF">LY89DRAFT_738004</name>
</gene>
<dbReference type="Pfam" id="PF00067">
    <property type="entry name" value="p450"/>
    <property type="match status" value="1"/>
</dbReference>
<feature type="binding site" description="axial binding residue" evidence="6">
    <location>
        <position position="382"/>
    </location>
    <ligand>
        <name>heme</name>
        <dbReference type="ChEBI" id="CHEBI:30413"/>
    </ligand>
    <ligandPart>
        <name>Fe</name>
        <dbReference type="ChEBI" id="CHEBI:18248"/>
    </ligandPart>
</feature>
<dbReference type="InterPro" id="IPR001128">
    <property type="entry name" value="Cyt_P450"/>
</dbReference>
<dbReference type="Proteomes" id="UP000070700">
    <property type="component" value="Unassembled WGS sequence"/>
</dbReference>
<dbReference type="InParanoid" id="A0A194WZR7"/>
<dbReference type="GeneID" id="28830047"/>
<protein>
    <submittedName>
        <fullName evidence="9">Cytochrome P450</fullName>
    </submittedName>
</protein>
<evidence type="ECO:0000256" key="6">
    <source>
        <dbReference type="PIRSR" id="PIRSR602401-1"/>
    </source>
</evidence>
<dbReference type="GO" id="GO:0016705">
    <property type="term" value="F:oxidoreductase activity, acting on paired donors, with incorporation or reduction of molecular oxygen"/>
    <property type="evidence" value="ECO:0007669"/>
    <property type="project" value="InterPro"/>
</dbReference>
<reference evidence="9 10" key="1">
    <citation type="submission" date="2015-10" db="EMBL/GenBank/DDBJ databases">
        <title>Full genome of DAOMC 229536 Phialocephala scopiformis, a fungal endophyte of spruce producing the potent anti-insectan compound rugulosin.</title>
        <authorList>
            <consortium name="DOE Joint Genome Institute"/>
            <person name="Walker A.K."/>
            <person name="Frasz S.L."/>
            <person name="Seifert K.A."/>
            <person name="Miller J.D."/>
            <person name="Mondo S.J."/>
            <person name="Labutti K."/>
            <person name="Lipzen A."/>
            <person name="Dockter R."/>
            <person name="Kennedy M."/>
            <person name="Grigoriev I.V."/>
            <person name="Spatafora J.W."/>
        </authorList>
    </citation>
    <scope>NUCLEOTIDE SEQUENCE [LARGE SCALE GENOMIC DNA]</scope>
    <source>
        <strain evidence="9 10">CBS 120377</strain>
    </source>
</reference>
<evidence type="ECO:0000256" key="8">
    <source>
        <dbReference type="SAM" id="Phobius"/>
    </source>
</evidence>
<keyword evidence="4 6" id="KW-0479">Metal-binding</keyword>
<evidence type="ECO:0000313" key="9">
    <source>
        <dbReference type="EMBL" id="KUJ13112.1"/>
    </source>
</evidence>
<dbReference type="Gene3D" id="1.10.630.10">
    <property type="entry name" value="Cytochrome P450"/>
    <property type="match status" value="1"/>
</dbReference>
<dbReference type="AlphaFoldDB" id="A0A194WZR7"/>
<feature type="transmembrane region" description="Helical" evidence="8">
    <location>
        <begin position="12"/>
        <end position="38"/>
    </location>
</feature>
<evidence type="ECO:0000256" key="1">
    <source>
        <dbReference type="ARBA" id="ARBA00001971"/>
    </source>
</evidence>
<dbReference type="InterPro" id="IPR002401">
    <property type="entry name" value="Cyt_P450_E_grp-I"/>
</dbReference>
<comment type="similarity">
    <text evidence="2 7">Belongs to the cytochrome P450 family.</text>
</comment>
<evidence type="ECO:0000256" key="5">
    <source>
        <dbReference type="ARBA" id="ARBA00023004"/>
    </source>
</evidence>
<dbReference type="PRINTS" id="PR00463">
    <property type="entry name" value="EP450I"/>
</dbReference>
<evidence type="ECO:0000256" key="2">
    <source>
        <dbReference type="ARBA" id="ARBA00010617"/>
    </source>
</evidence>
<dbReference type="KEGG" id="psco:LY89DRAFT_738004"/>
<keyword evidence="5 6" id="KW-0408">Iron</keyword>
<name>A0A194WZR7_MOLSC</name>
<comment type="cofactor">
    <cofactor evidence="1 6">
        <name>heme</name>
        <dbReference type="ChEBI" id="CHEBI:30413"/>
    </cofactor>
</comment>
<keyword evidence="8" id="KW-1133">Transmembrane helix</keyword>
<keyword evidence="10" id="KW-1185">Reference proteome</keyword>
<keyword evidence="8" id="KW-0812">Transmembrane</keyword>
<evidence type="ECO:0000313" key="10">
    <source>
        <dbReference type="Proteomes" id="UP000070700"/>
    </source>
</evidence>
<evidence type="ECO:0000256" key="4">
    <source>
        <dbReference type="ARBA" id="ARBA00022723"/>
    </source>
</evidence>
<dbReference type="PANTHER" id="PTHR24305:SF210">
    <property type="entry name" value="CYTOCHROME P450 MONOOXYGENASE ASQL-RELATED"/>
    <property type="match status" value="1"/>
</dbReference>
<proteinExistence type="inferred from homology"/>
<dbReference type="PANTHER" id="PTHR24305">
    <property type="entry name" value="CYTOCHROME P450"/>
    <property type="match status" value="1"/>
</dbReference>
<dbReference type="OrthoDB" id="1470350at2759"/>
<keyword evidence="7" id="KW-0560">Oxidoreductase</keyword>